<dbReference type="InterPro" id="IPR001102">
    <property type="entry name" value="Transglutaminase_N"/>
</dbReference>
<comment type="catalytic activity">
    <reaction evidence="25">
        <text>L-glutaminyl-[protein] + serotonin = 5-serotonyl-L-glutamyl-[protein] + NH4(+)</text>
        <dbReference type="Rhea" id="RHEA:66552"/>
        <dbReference type="Rhea" id="RHEA-COMP:10207"/>
        <dbReference type="Rhea" id="RHEA-COMP:17052"/>
        <dbReference type="ChEBI" id="CHEBI:28938"/>
        <dbReference type="ChEBI" id="CHEBI:30011"/>
        <dbReference type="ChEBI" id="CHEBI:167174"/>
        <dbReference type="ChEBI" id="CHEBI:350546"/>
    </reaction>
    <physiologicalReaction direction="left-to-right" evidence="25">
        <dbReference type="Rhea" id="RHEA:66553"/>
    </physiologicalReaction>
</comment>
<dbReference type="InterPro" id="IPR050779">
    <property type="entry name" value="Transglutaminase"/>
</dbReference>
<evidence type="ECO:0000256" key="42">
    <source>
        <dbReference type="PIRSR" id="PIRSR000459-2"/>
    </source>
</evidence>
<feature type="active site" evidence="41">
    <location>
        <position position="365"/>
    </location>
</feature>
<keyword evidence="18 42" id="KW-0106">Calcium</keyword>
<comment type="catalytic activity">
    <reaction evidence="40">
        <text>L-glutaminyl-[protein] + dopamine = 5-dopaminyl-L-glutamyl-[protein] + NH4(+)</text>
        <dbReference type="Rhea" id="RHEA:66556"/>
        <dbReference type="Rhea" id="RHEA-COMP:10207"/>
        <dbReference type="Rhea" id="RHEA-COMP:17053"/>
        <dbReference type="ChEBI" id="CHEBI:28938"/>
        <dbReference type="ChEBI" id="CHEBI:30011"/>
        <dbReference type="ChEBI" id="CHEBI:59905"/>
        <dbReference type="ChEBI" id="CHEBI:167175"/>
    </reaction>
    <physiologicalReaction direction="left-to-right" evidence="40">
        <dbReference type="Rhea" id="RHEA:66557"/>
    </physiologicalReaction>
</comment>
<keyword evidence="20" id="KW-0342">GTP-binding</keyword>
<dbReference type="SUPFAM" id="SSF54001">
    <property type="entry name" value="Cysteine proteinases"/>
    <property type="match status" value="1"/>
</dbReference>
<dbReference type="GO" id="GO:0046872">
    <property type="term" value="F:metal ion binding"/>
    <property type="evidence" value="ECO:0007669"/>
    <property type="project" value="UniProtKB-KW"/>
</dbReference>
<keyword evidence="17" id="KW-0378">Hydrolase</keyword>
<evidence type="ECO:0000256" key="23">
    <source>
        <dbReference type="ARBA" id="ARBA00023315"/>
    </source>
</evidence>
<proteinExistence type="inferred from homology"/>
<keyword evidence="22" id="KW-0539">Nucleus</keyword>
<evidence type="ECO:0000256" key="29">
    <source>
        <dbReference type="ARBA" id="ARBA00041650"/>
    </source>
</evidence>
<feature type="active site" evidence="41">
    <location>
        <position position="282"/>
    </location>
</feature>
<dbReference type="InterPro" id="IPR008958">
    <property type="entry name" value="Transglutaminase_C"/>
</dbReference>
<protein>
    <recommendedName>
        <fullName evidence="28">Protein-glutamine gamma-glutamyltransferase 2</fullName>
        <ecNumber evidence="24">2.3.2.13</ecNumber>
        <ecNumber evidence="27">3.5.1.44</ecNumber>
    </recommendedName>
    <alternativeName>
        <fullName evidence="31">Isopeptidase TGM2</fullName>
    </alternativeName>
    <alternativeName>
        <fullName evidence="33">Protein-glutamine deamidase TGM2</fullName>
    </alternativeName>
    <alternativeName>
        <fullName evidence="32">Protein-glutamine dopaminyltransferase TGM2</fullName>
    </alternativeName>
    <alternativeName>
        <fullName evidence="35">Protein-glutamine histaminyltransferase TGM2</fullName>
    </alternativeName>
    <alternativeName>
        <fullName evidence="36">Protein-glutamine noradrenalinyltransferase TGM2</fullName>
    </alternativeName>
    <alternativeName>
        <fullName evidence="34">Protein-glutamine serotonyltransferase TGM2</fullName>
    </alternativeName>
    <alternativeName>
        <fullName evidence="30">Tissue transglutaminase</fullName>
    </alternativeName>
    <alternativeName>
        <fullName evidence="29">Transglutaminase-2</fullName>
    </alternativeName>
</protein>
<dbReference type="InterPro" id="IPR002931">
    <property type="entry name" value="Transglutaminase-like"/>
</dbReference>
<feature type="domain" description="Transglutaminase-like" evidence="44">
    <location>
        <begin position="274"/>
        <end position="368"/>
    </location>
</feature>
<dbReference type="SUPFAM" id="SSF81296">
    <property type="entry name" value="E set domains"/>
    <property type="match status" value="1"/>
</dbReference>
<reference evidence="45" key="1">
    <citation type="submission" date="2023-07" db="EMBL/GenBank/DDBJ databases">
        <title>Chromosome-level Genome Assembly of Striped Snakehead (Channa striata).</title>
        <authorList>
            <person name="Liu H."/>
        </authorList>
    </citation>
    <scope>NUCLEOTIDE SEQUENCE</scope>
    <source>
        <strain evidence="45">Gz</strain>
        <tissue evidence="45">Muscle</tissue>
    </source>
</reference>
<comment type="subcellular location">
    <subcellularLocation>
        <location evidence="3">Cell membrane</location>
    </subcellularLocation>
    <subcellularLocation>
        <location evidence="4">Chromosome</location>
    </subcellularLocation>
    <subcellularLocation>
        <location evidence="6">Cytoplasm</location>
        <location evidence="6">Cytosol</location>
    </subcellularLocation>
    <subcellularLocation>
        <location evidence="2">Mitochondrion</location>
    </subcellularLocation>
    <subcellularLocation>
        <location evidence="1">Nucleus</location>
    </subcellularLocation>
    <subcellularLocation>
        <location evidence="5">Secreted</location>
        <location evidence="5">Extracellular space</location>
        <location evidence="5">Extracellular matrix</location>
    </subcellularLocation>
</comment>
<keyword evidence="21" id="KW-0472">Membrane</keyword>
<keyword evidence="9" id="KW-1003">Cell membrane</keyword>
<evidence type="ECO:0000256" key="31">
    <source>
        <dbReference type="ARBA" id="ARBA00042099"/>
    </source>
</evidence>
<dbReference type="EC" id="2.3.2.13" evidence="24"/>
<feature type="region of interest" description="Disordered" evidence="43">
    <location>
        <begin position="437"/>
        <end position="489"/>
    </location>
</feature>
<feature type="active site" evidence="41">
    <location>
        <position position="340"/>
    </location>
</feature>
<dbReference type="GO" id="GO:0050568">
    <property type="term" value="F:protein-glutamine glutaminase activity"/>
    <property type="evidence" value="ECO:0007669"/>
    <property type="project" value="UniProtKB-EC"/>
</dbReference>
<evidence type="ECO:0000256" key="39">
    <source>
        <dbReference type="ARBA" id="ARBA00048230"/>
    </source>
</evidence>
<evidence type="ECO:0000256" key="34">
    <source>
        <dbReference type="ARBA" id="ARBA00042912"/>
    </source>
</evidence>
<evidence type="ECO:0000256" key="26">
    <source>
        <dbReference type="ARBA" id="ARBA00036876"/>
    </source>
</evidence>
<evidence type="ECO:0000313" key="46">
    <source>
        <dbReference type="Proteomes" id="UP001187415"/>
    </source>
</evidence>
<dbReference type="InterPro" id="IPR038765">
    <property type="entry name" value="Papain-like_cys_pep_sf"/>
</dbReference>
<evidence type="ECO:0000256" key="2">
    <source>
        <dbReference type="ARBA" id="ARBA00004173"/>
    </source>
</evidence>
<dbReference type="AlphaFoldDB" id="A0AA88NKB3"/>
<keyword evidence="23" id="KW-0012">Acyltransferase</keyword>
<dbReference type="SUPFAM" id="SSF49309">
    <property type="entry name" value="Transglutaminase, two C-terminal domains"/>
    <property type="match status" value="2"/>
</dbReference>
<evidence type="ECO:0000256" key="19">
    <source>
        <dbReference type="ARBA" id="ARBA00023128"/>
    </source>
</evidence>
<comment type="catalytic activity">
    <reaction evidence="38">
        <text>L-glutaminyl-[protein] + histamine = 5-histaminyl-L-glutamyl-[protein] + NH4(+)</text>
        <dbReference type="Rhea" id="RHEA:66564"/>
        <dbReference type="Rhea" id="RHEA-COMP:10207"/>
        <dbReference type="Rhea" id="RHEA-COMP:17056"/>
        <dbReference type="ChEBI" id="CHEBI:28938"/>
        <dbReference type="ChEBI" id="CHEBI:30011"/>
        <dbReference type="ChEBI" id="CHEBI:58432"/>
        <dbReference type="ChEBI" id="CHEBI:167179"/>
    </reaction>
    <physiologicalReaction direction="left-to-right" evidence="38">
        <dbReference type="Rhea" id="RHEA:66565"/>
    </physiologicalReaction>
</comment>
<keyword evidence="14" id="KW-0808">Transferase</keyword>
<comment type="similarity">
    <text evidence="7">Belongs to the transglutaminase superfamily. Transglutaminase family.</text>
</comment>
<accession>A0AA88NKB3</accession>
<dbReference type="GO" id="GO:0005886">
    <property type="term" value="C:plasma membrane"/>
    <property type="evidence" value="ECO:0007669"/>
    <property type="project" value="UniProtKB-SubCell"/>
</dbReference>
<dbReference type="FunFam" id="2.60.40.10:FF:000090">
    <property type="entry name" value="Protein-glutamine gamma-glutamyltransferase 2"/>
    <property type="match status" value="1"/>
</dbReference>
<evidence type="ECO:0000256" key="35">
    <source>
        <dbReference type="ARBA" id="ARBA00043104"/>
    </source>
</evidence>
<dbReference type="GO" id="GO:0005634">
    <property type="term" value="C:nucleus"/>
    <property type="evidence" value="ECO:0007669"/>
    <property type="project" value="UniProtKB-SubCell"/>
</dbReference>
<organism evidence="45 46">
    <name type="scientific">Channa striata</name>
    <name type="common">Snakehead murrel</name>
    <name type="synonym">Ophicephalus striatus</name>
    <dbReference type="NCBI Taxonomy" id="64152"/>
    <lineage>
        <taxon>Eukaryota</taxon>
        <taxon>Metazoa</taxon>
        <taxon>Chordata</taxon>
        <taxon>Craniata</taxon>
        <taxon>Vertebrata</taxon>
        <taxon>Euteleostomi</taxon>
        <taxon>Actinopterygii</taxon>
        <taxon>Neopterygii</taxon>
        <taxon>Teleostei</taxon>
        <taxon>Neoteleostei</taxon>
        <taxon>Acanthomorphata</taxon>
        <taxon>Anabantaria</taxon>
        <taxon>Anabantiformes</taxon>
        <taxon>Channoidei</taxon>
        <taxon>Channidae</taxon>
        <taxon>Channa</taxon>
    </lineage>
</organism>
<evidence type="ECO:0000256" key="21">
    <source>
        <dbReference type="ARBA" id="ARBA00023136"/>
    </source>
</evidence>
<evidence type="ECO:0000256" key="7">
    <source>
        <dbReference type="ARBA" id="ARBA00005968"/>
    </source>
</evidence>
<evidence type="ECO:0000256" key="9">
    <source>
        <dbReference type="ARBA" id="ARBA00022475"/>
    </source>
</evidence>
<evidence type="ECO:0000256" key="28">
    <source>
        <dbReference type="ARBA" id="ARBA00040561"/>
    </source>
</evidence>
<evidence type="ECO:0000256" key="10">
    <source>
        <dbReference type="ARBA" id="ARBA00022490"/>
    </source>
</evidence>
<comment type="catalytic activity">
    <reaction evidence="39">
        <text>L-glutaminyl-[protein] + (R)-noradrenaline = 5-(R)-noradrenalinyl-L-glutamyl-[protein] + NH4(+)</text>
        <dbReference type="Rhea" id="RHEA:66560"/>
        <dbReference type="Rhea" id="RHEA-COMP:10207"/>
        <dbReference type="Rhea" id="RHEA-COMP:17054"/>
        <dbReference type="ChEBI" id="CHEBI:28938"/>
        <dbReference type="ChEBI" id="CHEBI:30011"/>
        <dbReference type="ChEBI" id="CHEBI:72587"/>
        <dbReference type="ChEBI" id="CHEBI:167178"/>
    </reaction>
    <physiologicalReaction direction="left-to-right" evidence="39">
        <dbReference type="Rhea" id="RHEA:66561"/>
    </physiologicalReaction>
</comment>
<dbReference type="PANTHER" id="PTHR11590:SF6">
    <property type="entry name" value="PROTEIN-GLUTAMINE GAMMA-GLUTAMYLTRANSFERASE 2"/>
    <property type="match status" value="1"/>
</dbReference>
<dbReference type="EC" id="3.5.1.44" evidence="27"/>
<dbReference type="Pfam" id="PF00868">
    <property type="entry name" value="Transglut_N"/>
    <property type="match status" value="1"/>
</dbReference>
<dbReference type="GO" id="GO:0005694">
    <property type="term" value="C:chromosome"/>
    <property type="evidence" value="ECO:0007669"/>
    <property type="project" value="UniProtKB-SubCell"/>
</dbReference>
<evidence type="ECO:0000256" key="14">
    <source>
        <dbReference type="ARBA" id="ARBA00022679"/>
    </source>
</evidence>
<evidence type="ECO:0000256" key="5">
    <source>
        <dbReference type="ARBA" id="ARBA00004498"/>
    </source>
</evidence>
<feature type="binding site" evidence="42">
    <location>
        <position position="459"/>
    </location>
    <ligand>
        <name>Ca(2+)</name>
        <dbReference type="ChEBI" id="CHEBI:29108"/>
    </ligand>
</feature>
<keyword evidence="46" id="KW-1185">Reference proteome</keyword>
<evidence type="ECO:0000256" key="1">
    <source>
        <dbReference type="ARBA" id="ARBA00004123"/>
    </source>
</evidence>
<dbReference type="GO" id="GO:0005739">
    <property type="term" value="C:mitochondrion"/>
    <property type="evidence" value="ECO:0007669"/>
    <property type="project" value="UniProtKB-SubCell"/>
</dbReference>
<comment type="catalytic activity">
    <reaction evidence="26">
        <text>L-glutaminyl-[protein] + L-lysyl-[protein] = [protein]-L-lysyl-N(6)-5-L-glutamyl-[protein] + NH4(+)</text>
        <dbReference type="Rhea" id="RHEA:54816"/>
        <dbReference type="Rhea" id="RHEA-COMP:9752"/>
        <dbReference type="Rhea" id="RHEA-COMP:10207"/>
        <dbReference type="Rhea" id="RHEA-COMP:14005"/>
        <dbReference type="ChEBI" id="CHEBI:28938"/>
        <dbReference type="ChEBI" id="CHEBI:29969"/>
        <dbReference type="ChEBI" id="CHEBI:30011"/>
        <dbReference type="ChEBI" id="CHEBI:138370"/>
        <dbReference type="EC" id="2.3.2.13"/>
    </reaction>
    <physiologicalReaction direction="left-to-right" evidence="26">
        <dbReference type="Rhea" id="RHEA:54817"/>
    </physiologicalReaction>
</comment>
<dbReference type="Pfam" id="PF01841">
    <property type="entry name" value="Transglut_core"/>
    <property type="match status" value="1"/>
</dbReference>
<evidence type="ECO:0000256" key="17">
    <source>
        <dbReference type="ARBA" id="ARBA00022801"/>
    </source>
</evidence>
<keyword evidence="15 42" id="KW-0479">Metal-binding</keyword>
<evidence type="ECO:0000256" key="30">
    <source>
        <dbReference type="ARBA" id="ARBA00041677"/>
    </source>
</evidence>
<evidence type="ECO:0000256" key="22">
    <source>
        <dbReference type="ARBA" id="ARBA00023242"/>
    </source>
</evidence>
<evidence type="ECO:0000256" key="15">
    <source>
        <dbReference type="ARBA" id="ARBA00022723"/>
    </source>
</evidence>
<evidence type="ECO:0000256" key="12">
    <source>
        <dbReference type="ARBA" id="ARBA00022530"/>
    </source>
</evidence>
<comment type="cofactor">
    <cofactor evidence="42">
        <name>Ca(2+)</name>
        <dbReference type="ChEBI" id="CHEBI:29108"/>
    </cofactor>
    <text evidence="42">Binds 1 Ca(2+) ion per subunit.</text>
</comment>
<evidence type="ECO:0000256" key="32">
    <source>
        <dbReference type="ARBA" id="ARBA00042105"/>
    </source>
</evidence>
<evidence type="ECO:0000256" key="33">
    <source>
        <dbReference type="ARBA" id="ARBA00042239"/>
    </source>
</evidence>
<evidence type="ECO:0000256" key="18">
    <source>
        <dbReference type="ARBA" id="ARBA00022837"/>
    </source>
</evidence>
<dbReference type="InterPro" id="IPR036985">
    <property type="entry name" value="Transglutaminase-like_sf"/>
</dbReference>
<dbReference type="GO" id="GO:0006508">
    <property type="term" value="P:proteolysis"/>
    <property type="evidence" value="ECO:0007669"/>
    <property type="project" value="UniProtKB-KW"/>
</dbReference>
<evidence type="ECO:0000256" key="24">
    <source>
        <dbReference type="ARBA" id="ARBA00024222"/>
    </source>
</evidence>
<evidence type="ECO:0000256" key="37">
    <source>
        <dbReference type="ARBA" id="ARBA00047868"/>
    </source>
</evidence>
<comment type="catalytic activity">
    <reaction evidence="37">
        <text>L-glutaminyl-[protein] + H2O = L-glutamyl-[protein] + NH4(+)</text>
        <dbReference type="Rhea" id="RHEA:16441"/>
        <dbReference type="Rhea" id="RHEA-COMP:10207"/>
        <dbReference type="Rhea" id="RHEA-COMP:10208"/>
        <dbReference type="ChEBI" id="CHEBI:15377"/>
        <dbReference type="ChEBI" id="CHEBI:28938"/>
        <dbReference type="ChEBI" id="CHEBI:29973"/>
        <dbReference type="ChEBI" id="CHEBI:30011"/>
        <dbReference type="EC" id="3.5.1.44"/>
    </reaction>
    <physiologicalReaction direction="left-to-right" evidence="37">
        <dbReference type="Rhea" id="RHEA:16442"/>
    </physiologicalReaction>
</comment>
<dbReference type="InterPro" id="IPR013783">
    <property type="entry name" value="Ig-like_fold"/>
</dbReference>
<keyword evidence="16" id="KW-0547">Nucleotide-binding</keyword>
<dbReference type="InterPro" id="IPR014756">
    <property type="entry name" value="Ig_E-set"/>
</dbReference>
<keyword evidence="10" id="KW-0963">Cytoplasm</keyword>
<dbReference type="SMART" id="SM00460">
    <property type="entry name" value="TGc"/>
    <property type="match status" value="1"/>
</dbReference>
<keyword evidence="13" id="KW-0645">Protease</keyword>
<keyword evidence="11" id="KW-0964">Secreted</keyword>
<dbReference type="PANTHER" id="PTHR11590">
    <property type="entry name" value="PROTEIN-GLUTAMINE GAMMA-GLUTAMYLTRANSFERASE"/>
    <property type="match status" value="1"/>
</dbReference>
<dbReference type="PIRSF" id="PIRSF000459">
    <property type="entry name" value="TGM_EBP42"/>
    <property type="match status" value="1"/>
</dbReference>
<keyword evidence="12" id="KW-0272">Extracellular matrix</keyword>
<evidence type="ECO:0000313" key="45">
    <source>
        <dbReference type="EMBL" id="KAK2861622.1"/>
    </source>
</evidence>
<feature type="compositionally biased region" description="Polar residues" evidence="43">
    <location>
        <begin position="437"/>
        <end position="448"/>
    </location>
</feature>
<evidence type="ECO:0000256" key="20">
    <source>
        <dbReference type="ARBA" id="ARBA00023134"/>
    </source>
</evidence>
<feature type="binding site" evidence="42">
    <location>
        <position position="454"/>
    </location>
    <ligand>
        <name>Ca(2+)</name>
        <dbReference type="ChEBI" id="CHEBI:29108"/>
    </ligand>
</feature>
<feature type="compositionally biased region" description="Basic and acidic residues" evidence="43">
    <location>
        <begin position="454"/>
        <end position="467"/>
    </location>
</feature>
<evidence type="ECO:0000256" key="16">
    <source>
        <dbReference type="ARBA" id="ARBA00022741"/>
    </source>
</evidence>
<evidence type="ECO:0000259" key="44">
    <source>
        <dbReference type="SMART" id="SM00460"/>
    </source>
</evidence>
<evidence type="ECO:0000256" key="11">
    <source>
        <dbReference type="ARBA" id="ARBA00022525"/>
    </source>
</evidence>
<evidence type="ECO:0000256" key="27">
    <source>
        <dbReference type="ARBA" id="ARBA00039019"/>
    </source>
</evidence>
<evidence type="ECO:0000256" key="41">
    <source>
        <dbReference type="PIRSR" id="PIRSR000459-1"/>
    </source>
</evidence>
<evidence type="ECO:0000256" key="25">
    <source>
        <dbReference type="ARBA" id="ARBA00036377"/>
    </source>
</evidence>
<dbReference type="Gene3D" id="3.90.260.10">
    <property type="entry name" value="Transglutaminase-like"/>
    <property type="match status" value="1"/>
</dbReference>
<dbReference type="Gene3D" id="2.60.40.10">
    <property type="entry name" value="Immunoglobulins"/>
    <property type="match status" value="3"/>
</dbReference>
<feature type="binding site" evidence="42">
    <location>
        <position position="407"/>
    </location>
    <ligand>
        <name>Ca(2+)</name>
        <dbReference type="ChEBI" id="CHEBI:29108"/>
    </ligand>
</feature>
<evidence type="ECO:0000256" key="8">
    <source>
        <dbReference type="ARBA" id="ARBA00022454"/>
    </source>
</evidence>
<dbReference type="Proteomes" id="UP001187415">
    <property type="component" value="Unassembled WGS sequence"/>
</dbReference>
<evidence type="ECO:0000256" key="4">
    <source>
        <dbReference type="ARBA" id="ARBA00004286"/>
    </source>
</evidence>
<dbReference type="GO" id="GO:0005829">
    <property type="term" value="C:cytosol"/>
    <property type="evidence" value="ECO:0007669"/>
    <property type="project" value="UniProtKB-SubCell"/>
</dbReference>
<evidence type="ECO:0000256" key="43">
    <source>
        <dbReference type="SAM" id="MobiDB-lite"/>
    </source>
</evidence>
<evidence type="ECO:0000256" key="36">
    <source>
        <dbReference type="ARBA" id="ARBA00043138"/>
    </source>
</evidence>
<dbReference type="InterPro" id="IPR036238">
    <property type="entry name" value="Transglutaminase_C_sf"/>
</dbReference>
<evidence type="ECO:0000256" key="6">
    <source>
        <dbReference type="ARBA" id="ARBA00004514"/>
    </source>
</evidence>
<feature type="binding site" evidence="42">
    <location>
        <position position="405"/>
    </location>
    <ligand>
        <name>Ca(2+)</name>
        <dbReference type="ChEBI" id="CHEBI:29108"/>
    </ligand>
</feature>
<dbReference type="GO" id="GO:0003810">
    <property type="term" value="F:protein-glutamine gamma-glutamyltransferase activity"/>
    <property type="evidence" value="ECO:0007669"/>
    <property type="project" value="UniProtKB-EC"/>
</dbReference>
<keyword evidence="8" id="KW-0158">Chromosome</keyword>
<gene>
    <name evidence="45" type="ORF">Q5P01_001155</name>
</gene>
<comment type="caution">
    <text evidence="45">The sequence shown here is derived from an EMBL/GenBank/DDBJ whole genome shotgun (WGS) entry which is preliminary data.</text>
</comment>
<evidence type="ECO:0000256" key="38">
    <source>
        <dbReference type="ARBA" id="ARBA00047876"/>
    </source>
</evidence>
<evidence type="ECO:0000256" key="40">
    <source>
        <dbReference type="ARBA" id="ARBA00048365"/>
    </source>
</evidence>
<dbReference type="FunFam" id="3.90.260.10:FF:000001">
    <property type="entry name" value="Protein-glutamine gamma-glutamyltransferase 2"/>
    <property type="match status" value="1"/>
</dbReference>
<dbReference type="EMBL" id="JAUPFM010000001">
    <property type="protein sequence ID" value="KAK2861622.1"/>
    <property type="molecule type" value="Genomic_DNA"/>
</dbReference>
<dbReference type="InterPro" id="IPR023608">
    <property type="entry name" value="Transglutaminase_animal"/>
</dbReference>
<feature type="compositionally biased region" description="Polar residues" evidence="43">
    <location>
        <begin position="468"/>
        <end position="487"/>
    </location>
</feature>
<evidence type="ECO:0000256" key="3">
    <source>
        <dbReference type="ARBA" id="ARBA00004236"/>
    </source>
</evidence>
<evidence type="ECO:0000256" key="13">
    <source>
        <dbReference type="ARBA" id="ARBA00022670"/>
    </source>
</evidence>
<dbReference type="GO" id="GO:0005525">
    <property type="term" value="F:GTP binding"/>
    <property type="evidence" value="ECO:0007669"/>
    <property type="project" value="UniProtKB-KW"/>
</dbReference>
<dbReference type="Pfam" id="PF00927">
    <property type="entry name" value="Transglut_C"/>
    <property type="match status" value="2"/>
</dbReference>
<keyword evidence="19" id="KW-0496">Mitochondrion</keyword>
<name>A0AA88NKB3_CHASR</name>
<sequence>MTTGNESVFKEVDLNTKTNNTEHHTHVISKDELIVRRGQPFNVTLKLAQAFNADLHPLSVVAVTGQFPSEDRGTKSCLGIPDGVKRSPSAKAIWKMELHKNSSPPTGVLILTITPHANCPIGEYTLTLTHRDQEILLATPAVLFNPWCPDDWVFLADEQERQEYVMNEQGIIFRGSSNYISPMKWDFGQFENNMVNICLAMLDVNHKHQRNPMEDESARCNPIYVSRVVSAMINSEDDSGVMEGNWSSSFAGGVPPAQWNGSYPILKKWFNSNCSPVKYGQCWVFAGVMCSVMRLLGIPCRVITNFESAHDSNKNLIIDEYHSDYGVAPKETVDSIWNFHVWVEGWMKRPDLAADGKYDGWQAVDPTPQEKSEGVYCCGPASVKAILDGETKLKYDTPFIYAEVNADSVDWLVKADNSKLNILHDSKIVGQNISTKAVGSNKRSNITDTYKYPEGSEKERDVYKHASSENPGESENVENGGTENQAPPFTMRFDEVTKPMNGQDLSLMLVLHSESPAARQLSINISVQAMRYNGSPTVNIKSDVKEETLQPGTDLSVPVLVPFSTYRKSMAQSDSMRIAAMVLDKDKPDTPFLTTNNVVLGKPPLTVTISGDVKVKKEATVEVTFKNPISETLKNCTLTVSGSGLMEEQKHDLPDLALNRQVRVNVPFVPYKTGQKVLIATFDSSVFRYVKSSCAVNVQP</sequence>
<dbReference type="GO" id="GO:0007399">
    <property type="term" value="P:nervous system development"/>
    <property type="evidence" value="ECO:0007669"/>
    <property type="project" value="UniProtKB-ARBA"/>
</dbReference>
<dbReference type="GO" id="GO:0008233">
    <property type="term" value="F:peptidase activity"/>
    <property type="evidence" value="ECO:0007669"/>
    <property type="project" value="UniProtKB-KW"/>
</dbReference>